<gene>
    <name evidence="2" type="ORF">EDD61_102150</name>
</gene>
<dbReference type="AlphaFoldDB" id="A0A4R3TN64"/>
<proteinExistence type="predicted"/>
<comment type="caution">
    <text evidence="2">The sequence shown here is derived from an EMBL/GenBank/DDBJ whole genome shotgun (WGS) entry which is preliminary data.</text>
</comment>
<accession>A0A4R3TN64</accession>
<name>A0A4R3TN64_9FIRM</name>
<protein>
    <submittedName>
        <fullName evidence="2">Uncharacterized protein</fullName>
    </submittedName>
</protein>
<dbReference type="Proteomes" id="UP000295773">
    <property type="component" value="Unassembled WGS sequence"/>
</dbReference>
<evidence type="ECO:0000256" key="1">
    <source>
        <dbReference type="SAM" id="Phobius"/>
    </source>
</evidence>
<keyword evidence="1" id="KW-1133">Transmembrane helix</keyword>
<keyword evidence="1" id="KW-0812">Transmembrane</keyword>
<dbReference type="RefSeq" id="WP_008687317.1">
    <property type="nucleotide sequence ID" value="NZ_AP024510.1"/>
</dbReference>
<keyword evidence="3" id="KW-1185">Reference proteome</keyword>
<evidence type="ECO:0000313" key="2">
    <source>
        <dbReference type="EMBL" id="TCU63147.1"/>
    </source>
</evidence>
<organism evidence="2 3">
    <name type="scientific">Longicatena caecimuris</name>
    <dbReference type="NCBI Taxonomy" id="1796635"/>
    <lineage>
        <taxon>Bacteria</taxon>
        <taxon>Bacillati</taxon>
        <taxon>Bacillota</taxon>
        <taxon>Erysipelotrichia</taxon>
        <taxon>Erysipelotrichales</taxon>
        <taxon>Erysipelotrichaceae</taxon>
        <taxon>Longicatena</taxon>
    </lineage>
</organism>
<dbReference type="EMBL" id="SMBP01000002">
    <property type="protein sequence ID" value="TCU63147.1"/>
    <property type="molecule type" value="Genomic_DNA"/>
</dbReference>
<feature type="transmembrane region" description="Helical" evidence="1">
    <location>
        <begin position="29"/>
        <end position="62"/>
    </location>
</feature>
<dbReference type="GeneID" id="73796377"/>
<reference evidence="2 3" key="1">
    <citation type="submission" date="2019-03" db="EMBL/GenBank/DDBJ databases">
        <title>Genomic Encyclopedia of Type Strains, Phase IV (KMG-IV): sequencing the most valuable type-strain genomes for metagenomic binning, comparative biology and taxonomic classification.</title>
        <authorList>
            <person name="Goeker M."/>
        </authorList>
    </citation>
    <scope>NUCLEOTIDE SEQUENCE [LARGE SCALE GENOMIC DNA]</scope>
    <source>
        <strain evidence="2 3">DSM 29481</strain>
    </source>
</reference>
<sequence>MNVRSKILKIRNLPTDGELIDHINAKPYLFILVCIAIGLALMFTRLYLIGIVITFMFLYYLLFVKDVTLIEFYDKYAIFYLNNGKDECFLLFWEDVEKWSISSSRNDLDVLNIVLRNQESIALKCLGRKKVARYFVTYVSTPCEKAIGKQHAL</sequence>
<evidence type="ECO:0000313" key="3">
    <source>
        <dbReference type="Proteomes" id="UP000295773"/>
    </source>
</evidence>
<keyword evidence="1" id="KW-0472">Membrane</keyword>